<dbReference type="InterPro" id="IPR013740">
    <property type="entry name" value="Redoxin"/>
</dbReference>
<evidence type="ECO:0000256" key="4">
    <source>
        <dbReference type="ARBA" id="ARBA00023157"/>
    </source>
</evidence>
<dbReference type="InterPro" id="IPR036249">
    <property type="entry name" value="Thioredoxin-like_sf"/>
</dbReference>
<feature type="domain" description="Thioredoxin" evidence="7">
    <location>
        <begin position="46"/>
        <end position="191"/>
    </location>
</feature>
<evidence type="ECO:0000256" key="6">
    <source>
        <dbReference type="SAM" id="SignalP"/>
    </source>
</evidence>
<dbReference type="InterPro" id="IPR017937">
    <property type="entry name" value="Thioredoxin_CS"/>
</dbReference>
<evidence type="ECO:0000313" key="9">
    <source>
        <dbReference type="Proteomes" id="UP000754710"/>
    </source>
</evidence>
<protein>
    <submittedName>
        <fullName evidence="8">TlpA family protein disulfide reductase</fullName>
    </submittedName>
</protein>
<feature type="chain" id="PRO_5047488466" evidence="6">
    <location>
        <begin position="23"/>
        <end position="194"/>
    </location>
</feature>
<evidence type="ECO:0000256" key="2">
    <source>
        <dbReference type="ARBA" id="ARBA00022748"/>
    </source>
</evidence>
<dbReference type="RefSeq" id="WP_221024215.1">
    <property type="nucleotide sequence ID" value="NZ_JAIEZQ010000001.1"/>
</dbReference>
<keyword evidence="4" id="KW-1015">Disulfide bond</keyword>
<dbReference type="Proteomes" id="UP000754710">
    <property type="component" value="Unassembled WGS sequence"/>
</dbReference>
<dbReference type="PANTHER" id="PTHR42852">
    <property type="entry name" value="THIOL:DISULFIDE INTERCHANGE PROTEIN DSBE"/>
    <property type="match status" value="1"/>
</dbReference>
<dbReference type="SUPFAM" id="SSF52833">
    <property type="entry name" value="Thioredoxin-like"/>
    <property type="match status" value="1"/>
</dbReference>
<keyword evidence="3" id="KW-0812">Transmembrane</keyword>
<accession>A0ABS7RHM9</accession>
<keyword evidence="5" id="KW-0676">Redox-active center</keyword>
<comment type="caution">
    <text evidence="8">The sequence shown here is derived from an EMBL/GenBank/DDBJ whole genome shotgun (WGS) entry which is preliminary data.</text>
</comment>
<evidence type="ECO:0000313" key="8">
    <source>
        <dbReference type="EMBL" id="MBY9074551.1"/>
    </source>
</evidence>
<dbReference type="Pfam" id="PF08534">
    <property type="entry name" value="Redoxin"/>
    <property type="match status" value="1"/>
</dbReference>
<dbReference type="PROSITE" id="PS00194">
    <property type="entry name" value="THIOREDOXIN_1"/>
    <property type="match status" value="1"/>
</dbReference>
<feature type="signal peptide" evidence="6">
    <location>
        <begin position="1"/>
        <end position="22"/>
    </location>
</feature>
<dbReference type="PROSITE" id="PS51257">
    <property type="entry name" value="PROKAR_LIPOPROTEIN"/>
    <property type="match status" value="1"/>
</dbReference>
<comment type="subcellular location">
    <subcellularLocation>
        <location evidence="1">Cell envelope</location>
    </subcellularLocation>
</comment>
<evidence type="ECO:0000259" key="7">
    <source>
        <dbReference type="PROSITE" id="PS51352"/>
    </source>
</evidence>
<keyword evidence="2" id="KW-0201">Cytochrome c-type biogenesis</keyword>
<sequence length="194" mass="20392">MTSRSRRTAAALAALVASAVLGACSNEVGSSGDAGFVSGEGIITRLPVDERATPGEVSGETIDGKPISLDDFAGRTVVVNVWGSWCAPCRSEAPDLVAASKELADDDVAFLGINSRDLDQVAARAFVRRFEVPYPSIYDQRGRTLLAFRDTLPPNSIPSTVVIDDQGRVAASVLGEVTRSTLVGLVEDVQAERG</sequence>
<dbReference type="PROSITE" id="PS51352">
    <property type="entry name" value="THIOREDOXIN_2"/>
    <property type="match status" value="1"/>
</dbReference>
<keyword evidence="3" id="KW-0735">Signal-anchor</keyword>
<evidence type="ECO:0000256" key="1">
    <source>
        <dbReference type="ARBA" id="ARBA00004196"/>
    </source>
</evidence>
<name>A0ABS7RHM9_9ACTN</name>
<dbReference type="PANTHER" id="PTHR42852:SF6">
    <property type="entry name" value="THIOL:DISULFIDE INTERCHANGE PROTEIN DSBE"/>
    <property type="match status" value="1"/>
</dbReference>
<keyword evidence="9" id="KW-1185">Reference proteome</keyword>
<dbReference type="Gene3D" id="3.40.30.10">
    <property type="entry name" value="Glutaredoxin"/>
    <property type="match status" value="1"/>
</dbReference>
<dbReference type="InterPro" id="IPR050553">
    <property type="entry name" value="Thioredoxin_ResA/DsbE_sf"/>
</dbReference>
<evidence type="ECO:0000256" key="5">
    <source>
        <dbReference type="ARBA" id="ARBA00023284"/>
    </source>
</evidence>
<dbReference type="EMBL" id="JAIEZQ010000001">
    <property type="protein sequence ID" value="MBY9074551.1"/>
    <property type="molecule type" value="Genomic_DNA"/>
</dbReference>
<dbReference type="InterPro" id="IPR013766">
    <property type="entry name" value="Thioredoxin_domain"/>
</dbReference>
<organism evidence="8 9">
    <name type="scientific">Nocardioides jiangsuensis</name>
    <dbReference type="NCBI Taxonomy" id="2866161"/>
    <lineage>
        <taxon>Bacteria</taxon>
        <taxon>Bacillati</taxon>
        <taxon>Actinomycetota</taxon>
        <taxon>Actinomycetes</taxon>
        <taxon>Propionibacteriales</taxon>
        <taxon>Nocardioidaceae</taxon>
        <taxon>Nocardioides</taxon>
    </lineage>
</organism>
<keyword evidence="6" id="KW-0732">Signal</keyword>
<dbReference type="CDD" id="cd02966">
    <property type="entry name" value="TlpA_like_family"/>
    <property type="match status" value="1"/>
</dbReference>
<gene>
    <name evidence="8" type="ORF">K1X13_06935</name>
</gene>
<reference evidence="8 9" key="1">
    <citation type="submission" date="2021-08" db="EMBL/GenBank/DDBJ databases">
        <title>Nocardioides bacterium WL0053 sp. nov., isolated from the sediment.</title>
        <authorList>
            <person name="Wang L."/>
            <person name="Zhang D."/>
            <person name="Zhang A."/>
        </authorList>
    </citation>
    <scope>NUCLEOTIDE SEQUENCE [LARGE SCALE GENOMIC DNA]</scope>
    <source>
        <strain evidence="8 9">WL0053</strain>
    </source>
</reference>
<proteinExistence type="predicted"/>
<evidence type="ECO:0000256" key="3">
    <source>
        <dbReference type="ARBA" id="ARBA00022968"/>
    </source>
</evidence>